<dbReference type="Proteomes" id="UP000714420">
    <property type="component" value="Unassembled WGS sequence"/>
</dbReference>
<evidence type="ECO:0000313" key="4">
    <source>
        <dbReference type="Proteomes" id="UP000714420"/>
    </source>
</evidence>
<evidence type="ECO:0000256" key="2">
    <source>
        <dbReference type="SAM" id="SignalP"/>
    </source>
</evidence>
<keyword evidence="2" id="KW-0732">Signal</keyword>
<gene>
    <name evidence="3" type="ORF">HPS56_07655</name>
</gene>
<feature type="signal peptide" evidence="2">
    <location>
        <begin position="1"/>
        <end position="19"/>
    </location>
</feature>
<reference evidence="3 4" key="1">
    <citation type="submission" date="2020-05" db="EMBL/GenBank/DDBJ databases">
        <title>Distinct polysaccharide utilization as determinants for interspecies competition between intestinal Prevotella spp.</title>
        <authorList>
            <person name="Galvez E.J.C."/>
            <person name="Iljazovic A."/>
            <person name="Strowig T."/>
        </authorList>
    </citation>
    <scope>NUCLEOTIDE SEQUENCE [LARGE SCALE GENOMIC DNA]</scope>
    <source>
        <strain evidence="3 4">PMUR</strain>
    </source>
</reference>
<dbReference type="InterPro" id="IPR011990">
    <property type="entry name" value="TPR-like_helical_dom_sf"/>
</dbReference>
<evidence type="ECO:0000313" key="3">
    <source>
        <dbReference type="EMBL" id="NPD92221.1"/>
    </source>
</evidence>
<evidence type="ECO:0008006" key="5">
    <source>
        <dbReference type="Google" id="ProtNLM"/>
    </source>
</evidence>
<dbReference type="EMBL" id="JABKKF010000006">
    <property type="protein sequence ID" value="NPD92221.1"/>
    <property type="molecule type" value="Genomic_DNA"/>
</dbReference>
<dbReference type="SMART" id="SM00028">
    <property type="entry name" value="TPR"/>
    <property type="match status" value="2"/>
</dbReference>
<protein>
    <recommendedName>
        <fullName evidence="5">Tetratricopeptide repeat protein</fullName>
    </recommendedName>
</protein>
<keyword evidence="1" id="KW-0802">TPR repeat</keyword>
<organism evidence="3 4">
    <name type="scientific">Xylanibacter muris</name>
    <dbReference type="NCBI Taxonomy" id="2736290"/>
    <lineage>
        <taxon>Bacteria</taxon>
        <taxon>Pseudomonadati</taxon>
        <taxon>Bacteroidota</taxon>
        <taxon>Bacteroidia</taxon>
        <taxon>Bacteroidales</taxon>
        <taxon>Prevotellaceae</taxon>
        <taxon>Xylanibacter</taxon>
    </lineage>
</organism>
<comment type="caution">
    <text evidence="3">The sequence shown here is derived from an EMBL/GenBank/DDBJ whole genome shotgun (WGS) entry which is preliminary data.</text>
</comment>
<dbReference type="InterPro" id="IPR019734">
    <property type="entry name" value="TPR_rpt"/>
</dbReference>
<name>A0ABX2ALY3_9BACT</name>
<sequence length="385" mass="43174">MKKLMMMAAVAAMSASAFAQDAKTEAEKWNQVCKDQYQIYVDNSTIQTTNQTTKATNPFDTVAMYKAGMEALKAAMKCDEFDRQPNEKGKVKIRFRADNQKTASQLRIAAIQGGEFFRTEKKDNAMALEGYKLYIDSKDHELFTGIDMSNDPLYSQIAYMASYMAYMMKDYAAAIDYATKAKETAADDKGKADANEIILFAKKDNCKSAADSAAFMNDLKVLHKENPADERYFNMLLAYYNDHPAEKMAWITEETQANPSNKMAWAIKGETEMKNEQWDDAVASYRKAVEIDPNFVAVIFNIGTSLNSKAIALKDKLADKNTGGLTKANADKVKAVLAEAKEALLKAKELDPSREKVNWAYALYQVYYSLGDKANSDEMEKLLNK</sequence>
<feature type="chain" id="PRO_5047033261" description="Tetratricopeptide repeat protein" evidence="2">
    <location>
        <begin position="20"/>
        <end position="385"/>
    </location>
</feature>
<dbReference type="SUPFAM" id="SSF48452">
    <property type="entry name" value="TPR-like"/>
    <property type="match status" value="1"/>
</dbReference>
<evidence type="ECO:0000256" key="1">
    <source>
        <dbReference type="PROSITE-ProRule" id="PRU00339"/>
    </source>
</evidence>
<keyword evidence="4" id="KW-1185">Reference proteome</keyword>
<dbReference type="RefSeq" id="WP_172275572.1">
    <property type="nucleotide sequence ID" value="NZ_CASGMU010000014.1"/>
</dbReference>
<feature type="repeat" description="TPR" evidence="1">
    <location>
        <begin position="262"/>
        <end position="295"/>
    </location>
</feature>
<proteinExistence type="predicted"/>
<dbReference type="PROSITE" id="PS50005">
    <property type="entry name" value="TPR"/>
    <property type="match status" value="1"/>
</dbReference>
<accession>A0ABX2ALY3</accession>
<dbReference type="Gene3D" id="1.25.40.10">
    <property type="entry name" value="Tetratricopeptide repeat domain"/>
    <property type="match status" value="1"/>
</dbReference>